<dbReference type="Pfam" id="PF00512">
    <property type="entry name" value="HisKA"/>
    <property type="match status" value="1"/>
</dbReference>
<dbReference type="PROSITE" id="PS50109">
    <property type="entry name" value="HIS_KIN"/>
    <property type="match status" value="2"/>
</dbReference>
<feature type="domain" description="Histidine kinase" evidence="7">
    <location>
        <begin position="693"/>
        <end position="857"/>
    </location>
</feature>
<dbReference type="GO" id="GO:0000155">
    <property type="term" value="F:phosphorelay sensor kinase activity"/>
    <property type="evidence" value="ECO:0007669"/>
    <property type="project" value="InterPro"/>
</dbReference>
<dbReference type="InterPro" id="IPR003661">
    <property type="entry name" value="HisK_dim/P_dom"/>
</dbReference>
<dbReference type="GO" id="GO:0009927">
    <property type="term" value="F:histidine phosphotransfer kinase activity"/>
    <property type="evidence" value="ECO:0007669"/>
    <property type="project" value="TreeGrafter"/>
</dbReference>
<dbReference type="GO" id="GO:0005886">
    <property type="term" value="C:plasma membrane"/>
    <property type="evidence" value="ECO:0007669"/>
    <property type="project" value="TreeGrafter"/>
</dbReference>
<dbReference type="Pfam" id="PF02518">
    <property type="entry name" value="HATPase_c"/>
    <property type="match status" value="2"/>
</dbReference>
<feature type="domain" description="Response regulatory" evidence="8">
    <location>
        <begin position="457"/>
        <end position="572"/>
    </location>
</feature>
<dbReference type="PRINTS" id="PR00344">
    <property type="entry name" value="BCTRLSENSOR"/>
</dbReference>
<dbReference type="RefSeq" id="WP_207858343.1">
    <property type="nucleotide sequence ID" value="NZ_JAFREP010000007.1"/>
</dbReference>
<evidence type="ECO:0000313" key="10">
    <source>
        <dbReference type="Proteomes" id="UP000664417"/>
    </source>
</evidence>
<evidence type="ECO:0000256" key="4">
    <source>
        <dbReference type="ARBA" id="ARBA00022679"/>
    </source>
</evidence>
<dbReference type="CDD" id="cd00082">
    <property type="entry name" value="HisKA"/>
    <property type="match status" value="1"/>
</dbReference>
<dbReference type="Proteomes" id="UP000664417">
    <property type="component" value="Unassembled WGS sequence"/>
</dbReference>
<name>A0A8J7U1Y3_9BACT</name>
<keyword evidence="10" id="KW-1185">Reference proteome</keyword>
<dbReference type="SUPFAM" id="SSF52172">
    <property type="entry name" value="CheY-like"/>
    <property type="match status" value="2"/>
</dbReference>
<sequence length="872" mass="97332">MSTDNLDQSASSPQELDLEAKPARILVVDDEPDLEVLFRQMFRKETRNKIFSFTFVYNGRQALDKLDEDDQFDLVLSDIRMPDMDGLTLLSKIRQRFPLLATVMVTAYGDMVNIRKAMNGGAFDFISKPIQYADLKATIQKTLKYVHELRDLHRHRLEEERARERMVTELRKVNDLKDAFLANTSHELRTPLNGIIGLVESLLRGSGGDFSSEARRNLQVVLYSGQRLAQLINDLLDFSRLRKNELSLYLKPISPFALVDLVLSIMEPLVGDRDLSLVNELPKGIAAVRVDEYRIQQVLINLIGNAVKFSEQGRVTVSAMVEDDWMRISVSDQGPGIPEERQADIFEPFQQGDGSAQRDFGGTGLGLSISRDIVTKHGGEIGLRSKLGEGSQFWFKVPLAGEDAQPLEGFEIALSKPVDLVGAPEEFMESADPAVSTAPVGETLNRRLAGLQTDNYQILAVDDDAVNLQVLEQHLAGFQVTKVSRGAEAVELIEDGNMFDLVLLDVMMPQMSGIEVCQRIREVYGPHELPVLLITAKNQVADLVAGLEAGANDYLTKPISATELIARVHTHLQLLITTRQLRSAQEEARTNARAAGKAKFATSVLHNIGNILNSMNVSMKNIGRVVNGSRVDGLHKANRILDENSGNLPEFFANDEKGEQLLQYYRHLGNLLQKENDDVVEELDNAEKKIGLMKDIIETQQYYSKEKKSLTTVNLDIAVEESLAVQKDLIDERGVKLQVDFKCDIPIMAHQAVLVHVLVNLIKNAVEAMDAVEERRLLIETGTRDEDVPFFRITDSGEGIVNTEEIFQHGFTTKKYGHGYGLHYCMKAVESMNGEMKVASEGKGKGATFELAFKPFLGGDLRHDDPRYRSSN</sequence>
<feature type="domain" description="Histidine kinase" evidence="7">
    <location>
        <begin position="183"/>
        <end position="401"/>
    </location>
</feature>
<dbReference type="SUPFAM" id="SSF55874">
    <property type="entry name" value="ATPase domain of HSP90 chaperone/DNA topoisomerase II/histidine kinase"/>
    <property type="match status" value="2"/>
</dbReference>
<dbReference type="Gene3D" id="3.30.565.10">
    <property type="entry name" value="Histidine kinase-like ATPase, C-terminal domain"/>
    <property type="match status" value="2"/>
</dbReference>
<dbReference type="CDD" id="cd17574">
    <property type="entry name" value="REC_OmpR"/>
    <property type="match status" value="1"/>
</dbReference>
<dbReference type="InterPro" id="IPR003594">
    <property type="entry name" value="HATPase_dom"/>
</dbReference>
<reference evidence="9" key="1">
    <citation type="submission" date="2021-03" db="EMBL/GenBank/DDBJ databases">
        <authorList>
            <person name="Wang G."/>
        </authorList>
    </citation>
    <scope>NUCLEOTIDE SEQUENCE</scope>
    <source>
        <strain evidence="9">KCTC 12899</strain>
    </source>
</reference>
<feature type="domain" description="Response regulatory" evidence="8">
    <location>
        <begin position="24"/>
        <end position="143"/>
    </location>
</feature>
<dbReference type="SMART" id="SM00388">
    <property type="entry name" value="HisKA"/>
    <property type="match status" value="1"/>
</dbReference>
<dbReference type="SMART" id="SM00448">
    <property type="entry name" value="REC"/>
    <property type="match status" value="2"/>
</dbReference>
<keyword evidence="4" id="KW-0808">Transferase</keyword>
<dbReference type="InterPro" id="IPR004358">
    <property type="entry name" value="Sig_transdc_His_kin-like_C"/>
</dbReference>
<dbReference type="EMBL" id="JAFREP010000007">
    <property type="protein sequence ID" value="MBO1318693.1"/>
    <property type="molecule type" value="Genomic_DNA"/>
</dbReference>
<feature type="modified residue" description="4-aspartylphosphate" evidence="6">
    <location>
        <position position="78"/>
    </location>
</feature>
<dbReference type="PANTHER" id="PTHR43047:SF72">
    <property type="entry name" value="OSMOSENSING HISTIDINE PROTEIN KINASE SLN1"/>
    <property type="match status" value="1"/>
</dbReference>
<evidence type="ECO:0000256" key="1">
    <source>
        <dbReference type="ARBA" id="ARBA00000085"/>
    </source>
</evidence>
<dbReference type="InterPro" id="IPR001789">
    <property type="entry name" value="Sig_transdc_resp-reg_receiver"/>
</dbReference>
<dbReference type="Gene3D" id="3.40.50.2300">
    <property type="match status" value="2"/>
</dbReference>
<dbReference type="PROSITE" id="PS50110">
    <property type="entry name" value="RESPONSE_REGULATORY"/>
    <property type="match status" value="2"/>
</dbReference>
<organism evidence="9 10">
    <name type="scientific">Acanthopleuribacter pedis</name>
    <dbReference type="NCBI Taxonomy" id="442870"/>
    <lineage>
        <taxon>Bacteria</taxon>
        <taxon>Pseudomonadati</taxon>
        <taxon>Acidobacteriota</taxon>
        <taxon>Holophagae</taxon>
        <taxon>Acanthopleuribacterales</taxon>
        <taxon>Acanthopleuribacteraceae</taxon>
        <taxon>Acanthopleuribacter</taxon>
    </lineage>
</organism>
<keyword evidence="3 6" id="KW-0597">Phosphoprotein</keyword>
<proteinExistence type="predicted"/>
<evidence type="ECO:0000256" key="3">
    <source>
        <dbReference type="ARBA" id="ARBA00022553"/>
    </source>
</evidence>
<comment type="caution">
    <text evidence="9">The sequence shown here is derived from an EMBL/GenBank/DDBJ whole genome shotgun (WGS) entry which is preliminary data.</text>
</comment>
<dbReference type="PANTHER" id="PTHR43047">
    <property type="entry name" value="TWO-COMPONENT HISTIDINE PROTEIN KINASE"/>
    <property type="match status" value="1"/>
</dbReference>
<accession>A0A8J7U1Y3</accession>
<dbReference type="InterPro" id="IPR036097">
    <property type="entry name" value="HisK_dim/P_sf"/>
</dbReference>
<dbReference type="CDD" id="cd16922">
    <property type="entry name" value="HATPase_EvgS-ArcB-TorS-like"/>
    <property type="match status" value="1"/>
</dbReference>
<dbReference type="SUPFAM" id="SSF47384">
    <property type="entry name" value="Homodimeric domain of signal transducing histidine kinase"/>
    <property type="match status" value="1"/>
</dbReference>
<dbReference type="Gene3D" id="1.10.287.130">
    <property type="match status" value="1"/>
</dbReference>
<gene>
    <name evidence="9" type="ORF">J3U88_09495</name>
</gene>
<dbReference type="EC" id="2.7.13.3" evidence="2"/>
<dbReference type="AlphaFoldDB" id="A0A8J7U1Y3"/>
<dbReference type="InterPro" id="IPR005467">
    <property type="entry name" value="His_kinase_dom"/>
</dbReference>
<dbReference type="InterPro" id="IPR036890">
    <property type="entry name" value="HATPase_C_sf"/>
</dbReference>
<keyword evidence="5" id="KW-0418">Kinase</keyword>
<dbReference type="InterPro" id="IPR011006">
    <property type="entry name" value="CheY-like_superfamily"/>
</dbReference>
<evidence type="ECO:0000313" key="9">
    <source>
        <dbReference type="EMBL" id="MBO1318693.1"/>
    </source>
</evidence>
<dbReference type="FunFam" id="3.30.565.10:FF:000010">
    <property type="entry name" value="Sensor histidine kinase RcsC"/>
    <property type="match status" value="1"/>
</dbReference>
<comment type="catalytic activity">
    <reaction evidence="1">
        <text>ATP + protein L-histidine = ADP + protein N-phospho-L-histidine.</text>
        <dbReference type="EC" id="2.7.13.3"/>
    </reaction>
</comment>
<feature type="modified residue" description="4-aspartylphosphate" evidence="6">
    <location>
        <position position="505"/>
    </location>
</feature>
<evidence type="ECO:0000256" key="6">
    <source>
        <dbReference type="PROSITE-ProRule" id="PRU00169"/>
    </source>
</evidence>
<dbReference type="SMART" id="SM00387">
    <property type="entry name" value="HATPase_c"/>
    <property type="match status" value="2"/>
</dbReference>
<evidence type="ECO:0000256" key="2">
    <source>
        <dbReference type="ARBA" id="ARBA00012438"/>
    </source>
</evidence>
<evidence type="ECO:0000256" key="5">
    <source>
        <dbReference type="ARBA" id="ARBA00022777"/>
    </source>
</evidence>
<evidence type="ECO:0000259" key="7">
    <source>
        <dbReference type="PROSITE" id="PS50109"/>
    </source>
</evidence>
<protein>
    <recommendedName>
        <fullName evidence="2">histidine kinase</fullName>
        <ecNumber evidence="2">2.7.13.3</ecNumber>
    </recommendedName>
</protein>
<dbReference type="Pfam" id="PF00072">
    <property type="entry name" value="Response_reg"/>
    <property type="match status" value="2"/>
</dbReference>
<evidence type="ECO:0000259" key="8">
    <source>
        <dbReference type="PROSITE" id="PS50110"/>
    </source>
</evidence>